<dbReference type="EMBL" id="LN609302">
    <property type="protein sequence ID" value="CEF54039.1"/>
    <property type="molecule type" value="Genomic_DNA"/>
</dbReference>
<feature type="active site" description="Proton acceptor" evidence="8">
    <location>
        <position position="387"/>
    </location>
</feature>
<dbReference type="UniPathway" id="UPA00053">
    <property type="reaction ID" value="UER00089"/>
</dbReference>
<dbReference type="NCBIfam" id="TIGR01356">
    <property type="entry name" value="aroA"/>
    <property type="match status" value="1"/>
</dbReference>
<keyword evidence="3 8" id="KW-0963">Cytoplasm</keyword>
<feature type="binding site" evidence="8">
    <location>
        <position position="462"/>
    </location>
    <ligand>
        <name>phosphoenolpyruvate</name>
        <dbReference type="ChEBI" id="CHEBI:58702"/>
    </ligand>
</feature>
<comment type="similarity">
    <text evidence="2 8">Belongs to the EPSP synthase family.</text>
</comment>
<proteinExistence type="inferred from homology"/>
<dbReference type="GO" id="GO:0009073">
    <property type="term" value="P:aromatic amino acid family biosynthetic process"/>
    <property type="evidence" value="ECO:0007669"/>
    <property type="project" value="UniProtKB-KW"/>
</dbReference>
<dbReference type="InterPro" id="IPR013792">
    <property type="entry name" value="RNA3'P_cycl/enolpyr_Trfase_a/b"/>
</dbReference>
<comment type="pathway">
    <text evidence="1 8">Metabolic intermediate biosynthesis; chorismate biosynthesis; chorismate from D-erythrose 4-phosphate and phosphoenolpyruvate: step 6/7.</text>
</comment>
<dbReference type="PROSITE" id="PS00885">
    <property type="entry name" value="EPSP_SYNTHASE_2"/>
    <property type="match status" value="1"/>
</dbReference>
<comment type="function">
    <text evidence="8">Catalyzes the transfer of the enolpyruvyl moiety of phosphoenolpyruvate (PEP) to the 5-hydroxyl of shikimate-3-phosphate (S3P) to produce enolpyruvyl shikimate-3-phosphate and inorganic phosphate.</text>
</comment>
<comment type="subunit">
    <text evidence="8">Monomer.</text>
</comment>
<keyword evidence="4 8" id="KW-0028">Amino-acid biosynthesis</keyword>
<evidence type="ECO:0000313" key="10">
    <source>
        <dbReference type="EMBL" id="CEF54039.1"/>
    </source>
</evidence>
<comment type="caution">
    <text evidence="8">Lacks conserved residue(s) required for the propagation of feature annotation.</text>
</comment>
<dbReference type="PROSITE" id="PS00104">
    <property type="entry name" value="EPSP_SYNTHASE_1"/>
    <property type="match status" value="1"/>
</dbReference>
<feature type="binding site" evidence="8">
    <location>
        <position position="418"/>
    </location>
    <ligand>
        <name>phosphoenolpyruvate</name>
        <dbReference type="ChEBI" id="CHEBI:58702"/>
    </ligand>
</feature>
<feature type="binding site" evidence="8">
    <location>
        <position position="414"/>
    </location>
    <ligand>
        <name>3-phosphoshikimate</name>
        <dbReference type="ChEBI" id="CHEBI:145989"/>
    </ligand>
</feature>
<feature type="domain" description="Enolpyruvate transferase" evidence="9">
    <location>
        <begin position="74"/>
        <end position="495"/>
    </location>
</feature>
<sequence length="506" mass="53382">MLRRESNQTVKAMPNATVFRVLSNPLLASERIFCISEALFLLLPGLTCRPSRRNEKSMTHASSSSARPLRVTRAQAPLSGSIRVPGDKSISHRALMFASLARGETHITGLLEGEDVLRTAAAMRALGAQVVQQGPGDWLVNGMGIGNLKEPDDVLDMGNSGTAARLLSGILASHGMVSVMTGDASLRRRPMKRVMDPLAGTGATFMAREGGRLPMAISGLADPKPLNYRLPVASAQVKSAVLLAGLNAQGQTRVEEPVATRDHTENMLRHFGAHVKVEETAQGGRIIVLQGRPDLVARDVVVPGDPSSAAFPIVAALLVPGADIVISTVGLNPLRTGLFVTLQEMGARLEVTNVRTEGGELVGDLHVQASALKGVDVPADRAPSMIDEYPILAVAAAYASGVSRFRGVEELRVKESDRLAATVALLENNGVKTAVEGDDLVVYGTNNAIPGGGVVQTHMDHRLAMSASVLGLVAQNPVEIDDTAFIDTSFPGYLQLMNSLGAGFAV</sequence>
<feature type="binding site" evidence="8">
    <location>
        <position position="88"/>
    </location>
    <ligand>
        <name>3-phosphoshikimate</name>
        <dbReference type="ChEBI" id="CHEBI:145989"/>
    </ligand>
</feature>
<dbReference type="GO" id="GO:0009423">
    <property type="term" value="P:chorismate biosynthetic process"/>
    <property type="evidence" value="ECO:0007669"/>
    <property type="project" value="UniProtKB-UniRule"/>
</dbReference>
<comment type="catalytic activity">
    <reaction evidence="7">
        <text>3-phosphoshikimate + phosphoenolpyruvate = 5-O-(1-carboxyvinyl)-3-phosphoshikimate + phosphate</text>
        <dbReference type="Rhea" id="RHEA:21256"/>
        <dbReference type="ChEBI" id="CHEBI:43474"/>
        <dbReference type="ChEBI" id="CHEBI:57701"/>
        <dbReference type="ChEBI" id="CHEBI:58702"/>
        <dbReference type="ChEBI" id="CHEBI:145989"/>
        <dbReference type="EC" id="2.5.1.19"/>
    </reaction>
    <physiologicalReaction direction="left-to-right" evidence="7">
        <dbReference type="Rhea" id="RHEA:21257"/>
    </physiologicalReaction>
</comment>
<dbReference type="Proteomes" id="UP000068250">
    <property type="component" value="Chromosome I"/>
</dbReference>
<evidence type="ECO:0000256" key="3">
    <source>
        <dbReference type="ARBA" id="ARBA00022490"/>
    </source>
</evidence>
<evidence type="ECO:0000259" key="9">
    <source>
        <dbReference type="Pfam" id="PF00275"/>
    </source>
</evidence>
<feature type="binding site" evidence="8">
    <location>
        <position position="89"/>
    </location>
    <ligand>
        <name>3-phosphoshikimate</name>
        <dbReference type="ChEBI" id="CHEBI:145989"/>
    </ligand>
</feature>
<dbReference type="Gene3D" id="3.65.10.10">
    <property type="entry name" value="Enolpyruvate transferase domain"/>
    <property type="match status" value="2"/>
</dbReference>
<dbReference type="GO" id="GO:0003866">
    <property type="term" value="F:3-phosphoshikimate 1-carboxyvinyltransferase activity"/>
    <property type="evidence" value="ECO:0007669"/>
    <property type="project" value="UniProtKB-UniRule"/>
</dbReference>
<organism evidence="10 11">
    <name type="scientific">Acetobacter ghanensis</name>
    <dbReference type="NCBI Taxonomy" id="431306"/>
    <lineage>
        <taxon>Bacteria</taxon>
        <taxon>Pseudomonadati</taxon>
        <taxon>Pseudomonadota</taxon>
        <taxon>Alphaproteobacteria</taxon>
        <taxon>Acetobacterales</taxon>
        <taxon>Acetobacteraceae</taxon>
        <taxon>Acetobacter</taxon>
    </lineage>
</organism>
<evidence type="ECO:0000256" key="4">
    <source>
        <dbReference type="ARBA" id="ARBA00022605"/>
    </source>
</evidence>
<dbReference type="AlphaFoldDB" id="A0A0U5F555"/>
<feature type="binding site" evidence="8">
    <location>
        <position position="189"/>
    </location>
    <ligand>
        <name>phosphoenolpyruvate</name>
        <dbReference type="ChEBI" id="CHEBI:58702"/>
    </ligand>
</feature>
<gene>
    <name evidence="8 10" type="primary">aroA</name>
    <name evidence="10" type="ORF">AGA_546</name>
</gene>
<dbReference type="PATRIC" id="fig|431306.5.peg.523"/>
<evidence type="ECO:0000256" key="1">
    <source>
        <dbReference type="ARBA" id="ARBA00004811"/>
    </source>
</evidence>
<dbReference type="InterPro" id="IPR006264">
    <property type="entry name" value="EPSP_synthase"/>
</dbReference>
<feature type="binding site" evidence="8">
    <location>
        <position position="161"/>
    </location>
    <ligand>
        <name>phosphoenolpyruvate</name>
        <dbReference type="ChEBI" id="CHEBI:58702"/>
    </ligand>
</feature>
<dbReference type="HAMAP" id="MF_00210">
    <property type="entry name" value="EPSP_synth"/>
    <property type="match status" value="1"/>
</dbReference>
<keyword evidence="6 8" id="KW-0057">Aromatic amino acid biosynthesis</keyword>
<evidence type="ECO:0000256" key="7">
    <source>
        <dbReference type="ARBA" id="ARBA00044633"/>
    </source>
</evidence>
<evidence type="ECO:0000256" key="5">
    <source>
        <dbReference type="ARBA" id="ARBA00022679"/>
    </source>
</evidence>
<evidence type="ECO:0000313" key="11">
    <source>
        <dbReference type="Proteomes" id="UP000068250"/>
    </source>
</evidence>
<feature type="binding site" evidence="8">
    <location>
        <position position="236"/>
    </location>
    <ligand>
        <name>3-phosphoshikimate</name>
        <dbReference type="ChEBI" id="CHEBI:145989"/>
    </ligand>
</feature>
<dbReference type="SUPFAM" id="SSF55205">
    <property type="entry name" value="EPT/RTPC-like"/>
    <property type="match status" value="1"/>
</dbReference>
<dbReference type="CDD" id="cd01556">
    <property type="entry name" value="EPSP_synthase"/>
    <property type="match status" value="1"/>
</dbReference>
<dbReference type="STRING" id="431306.AGA_546"/>
<protein>
    <recommendedName>
        <fullName evidence="8">3-phosphoshikimate 1-carboxyvinyltransferase</fullName>
        <ecNumber evidence="8">2.5.1.19</ecNumber>
    </recommendedName>
    <alternativeName>
        <fullName evidence="8">5-enolpyruvylshikimate-3-phosphate synthase</fullName>
        <shortName evidence="8">EPSP synthase</shortName>
        <shortName evidence="8">EPSPS</shortName>
    </alternativeName>
</protein>
<dbReference type="InterPro" id="IPR023193">
    <property type="entry name" value="EPSP_synthase_CS"/>
</dbReference>
<feature type="binding site" evidence="8">
    <location>
        <position position="387"/>
    </location>
    <ligand>
        <name>3-phosphoshikimate</name>
        <dbReference type="ChEBI" id="CHEBI:145989"/>
    </ligand>
</feature>
<name>A0A0U5F555_9PROT</name>
<evidence type="ECO:0000256" key="6">
    <source>
        <dbReference type="ARBA" id="ARBA00023141"/>
    </source>
</evidence>
<dbReference type="InterPro" id="IPR036968">
    <property type="entry name" value="Enolpyruvate_Tfrase_sf"/>
</dbReference>
<keyword evidence="5 8" id="KW-0808">Transferase</keyword>
<feature type="binding site" evidence="8">
    <location>
        <position position="88"/>
    </location>
    <ligand>
        <name>phosphoenolpyruvate</name>
        <dbReference type="ChEBI" id="CHEBI:58702"/>
    </ligand>
</feature>
<dbReference type="FunFam" id="3.65.10.10:FF:000005">
    <property type="entry name" value="3-phosphoshikimate 1-carboxyvinyltransferase"/>
    <property type="match status" value="1"/>
</dbReference>
<dbReference type="EC" id="2.5.1.19" evidence="8"/>
<reference evidence="11" key="1">
    <citation type="submission" date="2014-09" db="EMBL/GenBank/DDBJ databases">
        <authorList>
            <person name="Illeghems K.G."/>
        </authorList>
    </citation>
    <scope>NUCLEOTIDE SEQUENCE [LARGE SCALE GENOMIC DNA]</scope>
    <source>
        <strain evidence="11">LMG 23848T</strain>
    </source>
</reference>
<feature type="binding site" evidence="8">
    <location>
        <position position="236"/>
    </location>
    <ligand>
        <name>phosphoenolpyruvate</name>
        <dbReference type="ChEBI" id="CHEBI:58702"/>
    </ligand>
</feature>
<dbReference type="GO" id="GO:0005737">
    <property type="term" value="C:cytoplasm"/>
    <property type="evidence" value="ECO:0007669"/>
    <property type="project" value="UniProtKB-SubCell"/>
</dbReference>
<dbReference type="Pfam" id="PF00275">
    <property type="entry name" value="EPSP_synthase"/>
    <property type="match status" value="1"/>
</dbReference>
<dbReference type="PANTHER" id="PTHR21090:SF5">
    <property type="entry name" value="PENTAFUNCTIONAL AROM POLYPEPTIDE"/>
    <property type="match status" value="1"/>
</dbReference>
<evidence type="ECO:0000256" key="8">
    <source>
        <dbReference type="HAMAP-Rule" id="MF_00210"/>
    </source>
</evidence>
<feature type="binding site" evidence="8">
    <location>
        <position position="234"/>
    </location>
    <ligand>
        <name>3-phosphoshikimate</name>
        <dbReference type="ChEBI" id="CHEBI:145989"/>
    </ligand>
</feature>
<accession>A0A0U5F555</accession>
<dbReference type="GO" id="GO:0008652">
    <property type="term" value="P:amino acid biosynthetic process"/>
    <property type="evidence" value="ECO:0007669"/>
    <property type="project" value="UniProtKB-KW"/>
</dbReference>
<dbReference type="PANTHER" id="PTHR21090">
    <property type="entry name" value="AROM/DEHYDROQUINATE SYNTHASE"/>
    <property type="match status" value="1"/>
</dbReference>
<evidence type="ECO:0000256" key="2">
    <source>
        <dbReference type="ARBA" id="ARBA00009948"/>
    </source>
</evidence>
<feature type="binding site" evidence="8">
    <location>
        <position position="93"/>
    </location>
    <ligand>
        <name>3-phosphoshikimate</name>
        <dbReference type="ChEBI" id="CHEBI:145989"/>
    </ligand>
</feature>
<comment type="subcellular location">
    <subcellularLocation>
        <location evidence="8">Cytoplasm</location>
    </subcellularLocation>
</comment>
<dbReference type="InterPro" id="IPR001986">
    <property type="entry name" value="Enolpyruvate_Tfrase_dom"/>
</dbReference>